<reference evidence="7" key="1">
    <citation type="submission" date="2023-08" db="EMBL/GenBank/DDBJ databases">
        <title>Black Yeasts Isolated from many extreme environments.</title>
        <authorList>
            <person name="Coleine C."/>
            <person name="Stajich J.E."/>
            <person name="Selbmann L."/>
        </authorList>
    </citation>
    <scope>NUCLEOTIDE SEQUENCE</scope>
    <source>
        <strain evidence="7">CCFEE 5810</strain>
    </source>
</reference>
<organism evidence="7 8">
    <name type="scientific">Elasticomyces elasticus</name>
    <dbReference type="NCBI Taxonomy" id="574655"/>
    <lineage>
        <taxon>Eukaryota</taxon>
        <taxon>Fungi</taxon>
        <taxon>Dikarya</taxon>
        <taxon>Ascomycota</taxon>
        <taxon>Pezizomycotina</taxon>
        <taxon>Dothideomycetes</taxon>
        <taxon>Dothideomycetidae</taxon>
        <taxon>Mycosphaerellales</taxon>
        <taxon>Teratosphaeriaceae</taxon>
        <taxon>Elasticomyces</taxon>
    </lineage>
</organism>
<dbReference type="GO" id="GO:0003677">
    <property type="term" value="F:DNA binding"/>
    <property type="evidence" value="ECO:0007669"/>
    <property type="project" value="InterPro"/>
</dbReference>
<dbReference type="PANTHER" id="PTHR47338:SF4">
    <property type="entry name" value="ZN(II)2CYS6 TRANSCRIPTION FACTOR (EUROFUNG)"/>
    <property type="match status" value="1"/>
</dbReference>
<dbReference type="Proteomes" id="UP001310594">
    <property type="component" value="Unassembled WGS sequence"/>
</dbReference>
<sequence length="466" mass="52162">MHDFFKQHQNAAAKAYARASWLILLERFFATDQSPDVTMAQATAILAVIDYTAGHHRLGWVKVGLAIRLVQDLKLSAEPDPALPVWQKEETRRVFWSMYILDKFFACSRTRPVSILDADCTVALPCEEEAFREGTQAASMPTLAIMRNPFDFASRIRLGNFPILIMLCSLLSRSMRSILQDGRITVPCWDCRSDFAESSSILMSFESMHTSGEADLKAYIKDSFGTYEGFDRQKVGHFVWARGMYHLCGLMLYHPLTLYRHRLAYGQGFPTTFAREIMSRCRNHLARLTDLLAMVLSTGCCARGSFLGYMAAQAAIAHKLFSHSLDQDVATRSHTSLVTCTQFLIQPPVCWASYNTMAAAVNDYDIEPDLAQCLIDVASPPMLELKSTQMDRLRGIVDYAWLSDSDRAKFLGGTPAFNFDASVGDWPTQFGFDDPSSFFMVPSDEGNAGFDFTSTGDSMYGVCSGW</sequence>
<dbReference type="InterPro" id="IPR007219">
    <property type="entry name" value="XnlR_reg_dom"/>
</dbReference>
<evidence type="ECO:0000256" key="5">
    <source>
        <dbReference type="ARBA" id="ARBA00023242"/>
    </source>
</evidence>
<proteinExistence type="predicted"/>
<dbReference type="AlphaFoldDB" id="A0AAN7VRS3"/>
<protein>
    <recommendedName>
        <fullName evidence="6">Xylanolytic transcriptional activator regulatory domain-containing protein</fullName>
    </recommendedName>
</protein>
<feature type="domain" description="Xylanolytic transcriptional activator regulatory" evidence="6">
    <location>
        <begin position="59"/>
        <end position="131"/>
    </location>
</feature>
<dbReference type="PANTHER" id="PTHR47338">
    <property type="entry name" value="ZN(II)2CYS6 TRANSCRIPTION FACTOR (EUROFUNG)-RELATED"/>
    <property type="match status" value="1"/>
</dbReference>
<dbReference type="InterPro" id="IPR050815">
    <property type="entry name" value="TF_fung"/>
</dbReference>
<dbReference type="EMBL" id="JAVRQU010000009">
    <property type="protein sequence ID" value="KAK5698656.1"/>
    <property type="molecule type" value="Genomic_DNA"/>
</dbReference>
<evidence type="ECO:0000256" key="1">
    <source>
        <dbReference type="ARBA" id="ARBA00004123"/>
    </source>
</evidence>
<dbReference type="GO" id="GO:0005634">
    <property type="term" value="C:nucleus"/>
    <property type="evidence" value="ECO:0007669"/>
    <property type="project" value="UniProtKB-SubCell"/>
</dbReference>
<gene>
    <name evidence="7" type="ORF">LTR97_006303</name>
</gene>
<dbReference type="CDD" id="cd12148">
    <property type="entry name" value="fungal_TF_MHR"/>
    <property type="match status" value="1"/>
</dbReference>
<accession>A0AAN7VRS3</accession>
<dbReference type="SMART" id="SM00906">
    <property type="entry name" value="Fungal_trans"/>
    <property type="match status" value="1"/>
</dbReference>
<dbReference type="GO" id="GO:0006351">
    <property type="term" value="P:DNA-templated transcription"/>
    <property type="evidence" value="ECO:0007669"/>
    <property type="project" value="InterPro"/>
</dbReference>
<evidence type="ECO:0000256" key="4">
    <source>
        <dbReference type="ARBA" id="ARBA00023163"/>
    </source>
</evidence>
<evidence type="ECO:0000313" key="8">
    <source>
        <dbReference type="Proteomes" id="UP001310594"/>
    </source>
</evidence>
<comment type="caution">
    <text evidence="7">The sequence shown here is derived from an EMBL/GenBank/DDBJ whole genome shotgun (WGS) entry which is preliminary data.</text>
</comment>
<dbReference type="GO" id="GO:0000981">
    <property type="term" value="F:DNA-binding transcription factor activity, RNA polymerase II-specific"/>
    <property type="evidence" value="ECO:0007669"/>
    <property type="project" value="InterPro"/>
</dbReference>
<evidence type="ECO:0000259" key="6">
    <source>
        <dbReference type="SMART" id="SM00906"/>
    </source>
</evidence>
<evidence type="ECO:0000256" key="3">
    <source>
        <dbReference type="ARBA" id="ARBA00023015"/>
    </source>
</evidence>
<dbReference type="Pfam" id="PF04082">
    <property type="entry name" value="Fungal_trans"/>
    <property type="match status" value="1"/>
</dbReference>
<evidence type="ECO:0000313" key="7">
    <source>
        <dbReference type="EMBL" id="KAK5698656.1"/>
    </source>
</evidence>
<comment type="subcellular location">
    <subcellularLocation>
        <location evidence="1">Nucleus</location>
    </subcellularLocation>
</comment>
<keyword evidence="5" id="KW-0539">Nucleus</keyword>
<name>A0AAN7VRS3_9PEZI</name>
<evidence type="ECO:0000256" key="2">
    <source>
        <dbReference type="ARBA" id="ARBA00022723"/>
    </source>
</evidence>
<keyword evidence="4" id="KW-0804">Transcription</keyword>
<keyword evidence="2" id="KW-0479">Metal-binding</keyword>
<keyword evidence="3" id="KW-0805">Transcription regulation</keyword>
<dbReference type="GO" id="GO:0008270">
    <property type="term" value="F:zinc ion binding"/>
    <property type="evidence" value="ECO:0007669"/>
    <property type="project" value="InterPro"/>
</dbReference>